<dbReference type="PANTHER" id="PTHR45663:SF11">
    <property type="entry name" value="GEO12009P1"/>
    <property type="match status" value="1"/>
</dbReference>
<evidence type="ECO:0000256" key="4">
    <source>
        <dbReference type="ARBA" id="ARBA00023157"/>
    </source>
</evidence>
<dbReference type="Pfam" id="PF00085">
    <property type="entry name" value="Thioredoxin"/>
    <property type="match status" value="1"/>
</dbReference>
<feature type="site" description="Deprotonates C-terminal active site Cys" evidence="7">
    <location>
        <position position="23"/>
    </location>
</feature>
<feature type="active site" description="Nucleophile" evidence="7">
    <location>
        <position position="29"/>
    </location>
</feature>
<keyword evidence="4 8" id="KW-1015">Disulfide bond</keyword>
<feature type="disulfide bond" description="Redox-active" evidence="8">
    <location>
        <begin position="29"/>
        <end position="32"/>
    </location>
</feature>
<protein>
    <recommendedName>
        <fullName evidence="6">Thioredoxin</fullName>
    </recommendedName>
</protein>
<evidence type="ECO:0000313" key="10">
    <source>
        <dbReference type="EMBL" id="SET76616.1"/>
    </source>
</evidence>
<evidence type="ECO:0000256" key="1">
    <source>
        <dbReference type="ARBA" id="ARBA00008987"/>
    </source>
</evidence>
<sequence>MLAVDKDTFQAEVLETEGYVLVDYWSESCEPCKVLMPSVLELEENYKNHVKFCKLDTTKARRLAIKERVMGLPTVAIYKDGVKIEEVTKDDATKENIEEMIKKYI</sequence>
<organism evidence="10 11">
    <name type="scientific">Natronincola peptidivorans</name>
    <dbReference type="NCBI Taxonomy" id="426128"/>
    <lineage>
        <taxon>Bacteria</taxon>
        <taxon>Bacillati</taxon>
        <taxon>Bacillota</taxon>
        <taxon>Clostridia</taxon>
        <taxon>Peptostreptococcales</taxon>
        <taxon>Natronincolaceae</taxon>
        <taxon>Natronincola</taxon>
    </lineage>
</organism>
<dbReference type="Gene3D" id="3.40.30.10">
    <property type="entry name" value="Glutaredoxin"/>
    <property type="match status" value="1"/>
</dbReference>
<dbReference type="PIRSF" id="PIRSF000077">
    <property type="entry name" value="Thioredoxin"/>
    <property type="match status" value="1"/>
</dbReference>
<evidence type="ECO:0000313" key="11">
    <source>
        <dbReference type="Proteomes" id="UP000199568"/>
    </source>
</evidence>
<dbReference type="CDD" id="cd02947">
    <property type="entry name" value="TRX_family"/>
    <property type="match status" value="1"/>
</dbReference>
<dbReference type="AlphaFoldDB" id="A0A1I0GZH5"/>
<evidence type="ECO:0000256" key="2">
    <source>
        <dbReference type="ARBA" id="ARBA00022448"/>
    </source>
</evidence>
<gene>
    <name evidence="10" type="ORF">SAMN05660297_03436</name>
</gene>
<dbReference type="EMBL" id="FOHU01000029">
    <property type="protein sequence ID" value="SET76616.1"/>
    <property type="molecule type" value="Genomic_DNA"/>
</dbReference>
<evidence type="ECO:0000256" key="3">
    <source>
        <dbReference type="ARBA" id="ARBA00022982"/>
    </source>
</evidence>
<dbReference type="OrthoDB" id="9790390at2"/>
<dbReference type="GO" id="GO:0015035">
    <property type="term" value="F:protein-disulfide reductase activity"/>
    <property type="evidence" value="ECO:0007669"/>
    <property type="project" value="InterPro"/>
</dbReference>
<dbReference type="PROSITE" id="PS51352">
    <property type="entry name" value="THIOREDOXIN_2"/>
    <property type="match status" value="1"/>
</dbReference>
<keyword evidence="2" id="KW-0813">Transport</keyword>
<evidence type="ECO:0000259" key="9">
    <source>
        <dbReference type="PROSITE" id="PS51352"/>
    </source>
</evidence>
<name>A0A1I0GZH5_9FIRM</name>
<dbReference type="GO" id="GO:0005737">
    <property type="term" value="C:cytoplasm"/>
    <property type="evidence" value="ECO:0007669"/>
    <property type="project" value="TreeGrafter"/>
</dbReference>
<evidence type="ECO:0000256" key="6">
    <source>
        <dbReference type="PIRNR" id="PIRNR000077"/>
    </source>
</evidence>
<keyword evidence="11" id="KW-1185">Reference proteome</keyword>
<feature type="site" description="Contributes to redox potential value" evidence="7">
    <location>
        <position position="30"/>
    </location>
</feature>
<keyword evidence="3" id="KW-0249">Electron transport</keyword>
<dbReference type="InterPro" id="IPR036249">
    <property type="entry name" value="Thioredoxin-like_sf"/>
</dbReference>
<dbReference type="RefSeq" id="WP_090446768.1">
    <property type="nucleotide sequence ID" value="NZ_FOHU01000029.1"/>
</dbReference>
<dbReference type="NCBIfam" id="NF047697">
    <property type="entry name" value="ThioredTrxAClost"/>
    <property type="match status" value="1"/>
</dbReference>
<dbReference type="PANTHER" id="PTHR45663">
    <property type="entry name" value="GEO12009P1"/>
    <property type="match status" value="1"/>
</dbReference>
<evidence type="ECO:0000256" key="7">
    <source>
        <dbReference type="PIRSR" id="PIRSR000077-1"/>
    </source>
</evidence>
<dbReference type="Proteomes" id="UP000199568">
    <property type="component" value="Unassembled WGS sequence"/>
</dbReference>
<dbReference type="SUPFAM" id="SSF52833">
    <property type="entry name" value="Thioredoxin-like"/>
    <property type="match status" value="1"/>
</dbReference>
<dbReference type="InterPro" id="IPR005746">
    <property type="entry name" value="Thioredoxin"/>
</dbReference>
<dbReference type="InterPro" id="IPR013766">
    <property type="entry name" value="Thioredoxin_domain"/>
</dbReference>
<keyword evidence="5 8" id="KW-0676">Redox-active center</keyword>
<dbReference type="STRING" id="426128.SAMN05660297_03436"/>
<evidence type="ECO:0000256" key="5">
    <source>
        <dbReference type="ARBA" id="ARBA00023284"/>
    </source>
</evidence>
<proteinExistence type="inferred from homology"/>
<feature type="domain" description="Thioredoxin" evidence="9">
    <location>
        <begin position="1"/>
        <end position="105"/>
    </location>
</feature>
<feature type="active site" description="Nucleophile" evidence="7">
    <location>
        <position position="32"/>
    </location>
</feature>
<comment type="similarity">
    <text evidence="1 6">Belongs to the thioredoxin family.</text>
</comment>
<reference evidence="10 11" key="1">
    <citation type="submission" date="2016-10" db="EMBL/GenBank/DDBJ databases">
        <authorList>
            <person name="de Groot N.N."/>
        </authorList>
    </citation>
    <scope>NUCLEOTIDE SEQUENCE [LARGE SCALE GENOMIC DNA]</scope>
    <source>
        <strain evidence="10 11">DSM 18979</strain>
    </source>
</reference>
<evidence type="ECO:0000256" key="8">
    <source>
        <dbReference type="PIRSR" id="PIRSR000077-4"/>
    </source>
</evidence>
<accession>A0A1I0GZH5</accession>
<feature type="site" description="Contributes to redox potential value" evidence="7">
    <location>
        <position position="31"/>
    </location>
</feature>